<reference evidence="1" key="1">
    <citation type="journal article" date="2020" name="mSystems">
        <title>Genome- and Community-Level Interaction Insights into Carbon Utilization and Element Cycling Functions of Hydrothermarchaeota in Hydrothermal Sediment.</title>
        <authorList>
            <person name="Zhou Z."/>
            <person name="Liu Y."/>
            <person name="Xu W."/>
            <person name="Pan J."/>
            <person name="Luo Z.H."/>
            <person name="Li M."/>
        </authorList>
    </citation>
    <scope>NUCLEOTIDE SEQUENCE [LARGE SCALE GENOMIC DNA]</scope>
    <source>
        <strain evidence="1">SpSt-503</strain>
    </source>
</reference>
<organism evidence="1">
    <name type="scientific">Gracilinema caldarium</name>
    <dbReference type="NCBI Taxonomy" id="215591"/>
    <lineage>
        <taxon>Bacteria</taxon>
        <taxon>Pseudomonadati</taxon>
        <taxon>Spirochaetota</taxon>
        <taxon>Spirochaetia</taxon>
        <taxon>Spirochaetales</taxon>
        <taxon>Breznakiellaceae</taxon>
        <taxon>Gracilinema</taxon>
    </lineage>
</organism>
<dbReference type="AlphaFoldDB" id="A0A7C3IHT7"/>
<dbReference type="SUPFAM" id="SSF52540">
    <property type="entry name" value="P-loop containing nucleoside triphosphate hydrolases"/>
    <property type="match status" value="1"/>
</dbReference>
<protein>
    <recommendedName>
        <fullName evidence="2">KaiC-like domain-containing protein</fullName>
    </recommendedName>
</protein>
<sequence>MVKQELIQRSPVRVFEKSIHGGLKAGEIGVIASKKGVGKTSVLVQIALDKLLQGKKVIHVSFYQHTDYVIAWYEDIFSEIAKKKNLEHALEVKNDLVKNRVLMNFNQDGVTSEQIIRSLRAMIIDGGFKADALIIDGYDFSRSTKERIAAIKDFAKELHLEIWYSCNVNPDESKIEKLGIPQVLQDYTDLLDIIVLLEPKQDYVEFSVVKDRTVLNPTHLNLKLDIKTLLIAEA</sequence>
<proteinExistence type="predicted"/>
<evidence type="ECO:0000313" key="1">
    <source>
        <dbReference type="EMBL" id="HFH28087.1"/>
    </source>
</evidence>
<name>A0A7C3IHT7_9SPIR</name>
<gene>
    <name evidence="1" type="ORF">ENS59_01035</name>
</gene>
<dbReference type="Gene3D" id="3.40.50.300">
    <property type="entry name" value="P-loop containing nucleotide triphosphate hydrolases"/>
    <property type="match status" value="1"/>
</dbReference>
<accession>A0A7C3IHT7</accession>
<dbReference type="EMBL" id="DSVL01000032">
    <property type="protein sequence ID" value="HFH28087.1"/>
    <property type="molecule type" value="Genomic_DNA"/>
</dbReference>
<evidence type="ECO:0008006" key="2">
    <source>
        <dbReference type="Google" id="ProtNLM"/>
    </source>
</evidence>
<dbReference type="InterPro" id="IPR027417">
    <property type="entry name" value="P-loop_NTPase"/>
</dbReference>
<comment type="caution">
    <text evidence="1">The sequence shown here is derived from an EMBL/GenBank/DDBJ whole genome shotgun (WGS) entry which is preliminary data.</text>
</comment>